<evidence type="ECO:0000313" key="2">
    <source>
        <dbReference type="Proteomes" id="UP000030655"/>
    </source>
</evidence>
<accession>A0A059F526</accession>
<keyword evidence="2" id="KW-1185">Reference proteome</keyword>
<dbReference type="Proteomes" id="UP000030655">
    <property type="component" value="Unassembled WGS sequence"/>
</dbReference>
<dbReference type="HOGENOM" id="CLU_586549_0_0_1"/>
<protein>
    <submittedName>
        <fullName evidence="1">Uncharacterized protein</fullName>
    </submittedName>
</protein>
<dbReference type="EMBL" id="KK365133">
    <property type="protein sequence ID" value="KCZ82069.1"/>
    <property type="molecule type" value="Genomic_DNA"/>
</dbReference>
<reference evidence="1 2" key="2">
    <citation type="submission" date="2014-03" db="EMBL/GenBank/DDBJ databases">
        <title>The Genome Sequence of Anncaliia algerae insect isolate PRA339.</title>
        <authorList>
            <consortium name="The Broad Institute Genome Sequencing Platform"/>
            <consortium name="The Broad Institute Genome Sequencing Center for Infectious Disease"/>
            <person name="Cuomo C."/>
            <person name="Becnel J."/>
            <person name="Sanscrainte N."/>
            <person name="Walker B."/>
            <person name="Young S.K."/>
            <person name="Zeng Q."/>
            <person name="Gargeya S."/>
            <person name="Fitzgerald M."/>
            <person name="Haas B."/>
            <person name="Abouelleil A."/>
            <person name="Alvarado L."/>
            <person name="Arachchi H.M."/>
            <person name="Berlin A.M."/>
            <person name="Chapman S.B."/>
            <person name="Dewar J."/>
            <person name="Goldberg J."/>
            <person name="Griggs A."/>
            <person name="Gujja S."/>
            <person name="Hansen M."/>
            <person name="Howarth C."/>
            <person name="Imamovic A."/>
            <person name="Larimer J."/>
            <person name="McCowan C."/>
            <person name="Murphy C."/>
            <person name="Neiman D."/>
            <person name="Pearson M."/>
            <person name="Priest M."/>
            <person name="Roberts A."/>
            <person name="Saif S."/>
            <person name="Shea T."/>
            <person name="Sisk P."/>
            <person name="Sykes S."/>
            <person name="Wortman J."/>
            <person name="Nusbaum C."/>
            <person name="Birren B."/>
        </authorList>
    </citation>
    <scope>NUCLEOTIDE SEQUENCE [LARGE SCALE GENOMIC DNA]</scope>
    <source>
        <strain evidence="1 2">PRA339</strain>
    </source>
</reference>
<evidence type="ECO:0000313" key="1">
    <source>
        <dbReference type="EMBL" id="KCZ82069.1"/>
    </source>
</evidence>
<dbReference type="AlphaFoldDB" id="A0A059F526"/>
<name>A0A059F526_9MICR</name>
<proteinExistence type="predicted"/>
<dbReference type="OrthoDB" id="10627498at2759"/>
<dbReference type="VEuPathDB" id="MicrosporidiaDB:H312_00552"/>
<sequence>MLILFFSKIYLSSVLKIQDNKSNLFLYVNNNNELKFTNDFNNATLWVIESSILNNNESTIKMMERDLYFTAIENNLILSTEKNSFNQKFMVILDDIGNFQLLYDTLYFVDVKNKRLILRNKATIPAGFTLYLDKGSKENFINDSVRSGIVLENGQNQKVVDGKFIHINNNGLRFKIHSLLTASEINGINYSEFPRVNEFDIHEIMNDPDFINDPSDYIDEHFNPETAEHIKIKFLNLINYLKKHHHINDPLLNKHHDKMMLHEDDSHCSVDSCEDMVTDYSTHSSESDSHHYNHHYHHHYDEKVSLSQAMNEEIGRIERIHAFKKSLQDRIEAQNNPLSNDGKIKKRLLEDEKQRYLYMKNNFPDDSVLRQGPVNYIRKRIEKKLAGYNTENNPEVQRVLKYLDKPLLRNPSSALEPSEALKQLRAKKDFTNDARAKTCQKYARLISNPKENIGVNIYTCPDLLFE</sequence>
<gene>
    <name evidence="1" type="ORF">H312_00552</name>
</gene>
<reference evidence="2" key="1">
    <citation type="submission" date="2013-02" db="EMBL/GenBank/DDBJ databases">
        <authorList>
            <consortium name="The Broad Institute Genome Sequencing Platform"/>
            <person name="Cuomo C."/>
            <person name="Becnel J."/>
            <person name="Sanscrainte N."/>
            <person name="Walker B."/>
            <person name="Young S.K."/>
            <person name="Zeng Q."/>
            <person name="Gargeya S."/>
            <person name="Fitzgerald M."/>
            <person name="Haas B."/>
            <person name="Abouelleil A."/>
            <person name="Alvarado L."/>
            <person name="Arachchi H.M."/>
            <person name="Berlin A.M."/>
            <person name="Chapman S.B."/>
            <person name="Dewar J."/>
            <person name="Goldberg J."/>
            <person name="Griggs A."/>
            <person name="Gujja S."/>
            <person name="Hansen M."/>
            <person name="Howarth C."/>
            <person name="Imamovic A."/>
            <person name="Larimer J."/>
            <person name="McCowan C."/>
            <person name="Murphy C."/>
            <person name="Neiman D."/>
            <person name="Pearson M."/>
            <person name="Priest M."/>
            <person name="Roberts A."/>
            <person name="Saif S."/>
            <person name="Shea T."/>
            <person name="Sisk P."/>
            <person name="Sykes S."/>
            <person name="Wortman J."/>
            <person name="Nusbaum C."/>
            <person name="Birren B."/>
        </authorList>
    </citation>
    <scope>NUCLEOTIDE SEQUENCE [LARGE SCALE GENOMIC DNA]</scope>
    <source>
        <strain evidence="2">PRA339</strain>
    </source>
</reference>
<organism evidence="1 2">
    <name type="scientific">Anncaliia algerae PRA339</name>
    <dbReference type="NCBI Taxonomy" id="1288291"/>
    <lineage>
        <taxon>Eukaryota</taxon>
        <taxon>Fungi</taxon>
        <taxon>Fungi incertae sedis</taxon>
        <taxon>Microsporidia</taxon>
        <taxon>Tubulinosematoidea</taxon>
        <taxon>Tubulinosematidae</taxon>
        <taxon>Anncaliia</taxon>
    </lineage>
</organism>